<dbReference type="AlphaFoldDB" id="A0AAJ0ZK03"/>
<reference evidence="1" key="1">
    <citation type="submission" date="2020-12" db="EMBL/GenBank/DDBJ databases">
        <title>Generalized mutagenesis with transposon Tn5. A laboratory procedure for the identification of genes responsible for a bacterial phenotype and its regulation, illustrated with phenazine production in Pseudomonas chlororaphis.</title>
        <authorList>
            <person name="Muzio F."/>
            <person name="Sobrero P."/>
            <person name="Agaras B."/>
            <person name="Valverde C."/>
        </authorList>
    </citation>
    <scope>NUCLEOTIDE SEQUENCE</scope>
    <source>
        <strain evidence="1">SMMP3</strain>
    </source>
</reference>
<protein>
    <submittedName>
        <fullName evidence="1">Type II toxin-antitoxin system RelE/ParE family toxin</fullName>
    </submittedName>
</protein>
<comment type="caution">
    <text evidence="1">The sequence shown here is derived from an EMBL/GenBank/DDBJ whole genome shotgun (WGS) entry which is preliminary data.</text>
</comment>
<gene>
    <name evidence="1" type="ORF">I8747_12480</name>
</gene>
<dbReference type="Proteomes" id="UP000787568">
    <property type="component" value="Unassembled WGS sequence"/>
</dbReference>
<evidence type="ECO:0000313" key="2">
    <source>
        <dbReference type="Proteomes" id="UP000787568"/>
    </source>
</evidence>
<name>A0AAJ0ZK03_9PSED</name>
<organism evidence="1 2">
    <name type="scientific">Pseudomonas chlororaphis subsp. aurantiaca</name>
    <dbReference type="NCBI Taxonomy" id="86192"/>
    <lineage>
        <taxon>Bacteria</taxon>
        <taxon>Pseudomonadati</taxon>
        <taxon>Pseudomonadota</taxon>
        <taxon>Gammaproteobacteria</taxon>
        <taxon>Pseudomonadales</taxon>
        <taxon>Pseudomonadaceae</taxon>
        <taxon>Pseudomonas</taxon>
    </lineage>
</organism>
<dbReference type="EMBL" id="JAEEFW010000004">
    <property type="protein sequence ID" value="MBU4633615.1"/>
    <property type="molecule type" value="Genomic_DNA"/>
</dbReference>
<accession>A0AAJ0ZK03</accession>
<proteinExistence type="predicted"/>
<dbReference type="InterPro" id="IPR035093">
    <property type="entry name" value="RelE/ParE_toxin_dom_sf"/>
</dbReference>
<evidence type="ECO:0000313" key="1">
    <source>
        <dbReference type="EMBL" id="MBU4633615.1"/>
    </source>
</evidence>
<dbReference type="Gene3D" id="3.30.2310.20">
    <property type="entry name" value="RelE-like"/>
    <property type="match status" value="1"/>
</dbReference>
<dbReference type="RefSeq" id="WP_081360060.1">
    <property type="nucleotide sequence ID" value="NZ_AP014623.1"/>
</dbReference>
<sequence length="113" mass="12715">MQKTYRVEFATAAEHGVIALEQYLIQQCGARKAGQFVDQLVMQIVSTLSEQAHTYAVCQQAASLGVTHFHEFLPMGQRVLYEIYPAENLVVVALVLGQRQSVEKQLIDYCLQL</sequence>